<evidence type="ECO:0000313" key="3">
    <source>
        <dbReference type="Proteomes" id="UP001497623"/>
    </source>
</evidence>
<dbReference type="Proteomes" id="UP001497623">
    <property type="component" value="Unassembled WGS sequence"/>
</dbReference>
<dbReference type="EMBL" id="CAXKWB010014618">
    <property type="protein sequence ID" value="CAL4111206.1"/>
    <property type="molecule type" value="Genomic_DNA"/>
</dbReference>
<feature type="non-terminal residue" evidence="2">
    <location>
        <position position="1"/>
    </location>
</feature>
<feature type="region of interest" description="Disordered" evidence="1">
    <location>
        <begin position="59"/>
        <end position="138"/>
    </location>
</feature>
<evidence type="ECO:0000313" key="2">
    <source>
        <dbReference type="EMBL" id="CAL4111206.1"/>
    </source>
</evidence>
<proteinExistence type="predicted"/>
<organism evidence="2 3">
    <name type="scientific">Meganyctiphanes norvegica</name>
    <name type="common">Northern krill</name>
    <name type="synonym">Thysanopoda norvegica</name>
    <dbReference type="NCBI Taxonomy" id="48144"/>
    <lineage>
        <taxon>Eukaryota</taxon>
        <taxon>Metazoa</taxon>
        <taxon>Ecdysozoa</taxon>
        <taxon>Arthropoda</taxon>
        <taxon>Crustacea</taxon>
        <taxon>Multicrustacea</taxon>
        <taxon>Malacostraca</taxon>
        <taxon>Eumalacostraca</taxon>
        <taxon>Eucarida</taxon>
        <taxon>Euphausiacea</taxon>
        <taxon>Euphausiidae</taxon>
        <taxon>Meganyctiphanes</taxon>
    </lineage>
</organism>
<feature type="compositionally biased region" description="Polar residues" evidence="1">
    <location>
        <begin position="100"/>
        <end position="116"/>
    </location>
</feature>
<accession>A0AAV2R4H8</accession>
<evidence type="ECO:0000256" key="1">
    <source>
        <dbReference type="SAM" id="MobiDB-lite"/>
    </source>
</evidence>
<feature type="non-terminal residue" evidence="2">
    <location>
        <position position="138"/>
    </location>
</feature>
<comment type="caution">
    <text evidence="2">The sequence shown here is derived from an EMBL/GenBank/DDBJ whole genome shotgun (WGS) entry which is preliminary data.</text>
</comment>
<reference evidence="2 3" key="1">
    <citation type="submission" date="2024-05" db="EMBL/GenBank/DDBJ databases">
        <authorList>
            <person name="Wallberg A."/>
        </authorList>
    </citation>
    <scope>NUCLEOTIDE SEQUENCE [LARGE SCALE GENOMIC DNA]</scope>
</reference>
<name>A0AAV2R4H8_MEGNR</name>
<keyword evidence="3" id="KW-1185">Reference proteome</keyword>
<protein>
    <submittedName>
        <fullName evidence="2">Uncharacterized protein</fullName>
    </submittedName>
</protein>
<feature type="compositionally biased region" description="Basic and acidic residues" evidence="1">
    <location>
        <begin position="72"/>
        <end position="99"/>
    </location>
</feature>
<sequence>SVPSKKIEKSKKLKKVDGIKSTKCSLVKGKKKTQLTDNKKLNIKKHKLAYTMEKNKILLKSNTNKTKKLKKDNKNSDREKNNIQKSSEDSVKKMGKYEEQSNGSSEPVTEVGSTSGWRCELVPHKDHSSSVKWDVNYY</sequence>
<dbReference type="AlphaFoldDB" id="A0AAV2R4H8"/>
<gene>
    <name evidence="2" type="ORF">MNOR_LOCUS19578</name>
</gene>